<organism evidence="1">
    <name type="scientific">bioreactor metagenome</name>
    <dbReference type="NCBI Taxonomy" id="1076179"/>
    <lineage>
        <taxon>unclassified sequences</taxon>
        <taxon>metagenomes</taxon>
        <taxon>ecological metagenomes</taxon>
    </lineage>
</organism>
<dbReference type="EMBL" id="VSSQ01106438">
    <property type="protein sequence ID" value="MPN46083.1"/>
    <property type="molecule type" value="Genomic_DNA"/>
</dbReference>
<reference evidence="1" key="1">
    <citation type="submission" date="2019-08" db="EMBL/GenBank/DDBJ databases">
        <authorList>
            <person name="Kucharzyk K."/>
            <person name="Murdoch R.W."/>
            <person name="Higgins S."/>
            <person name="Loffler F."/>
        </authorList>
    </citation>
    <scope>NUCLEOTIDE SEQUENCE</scope>
</reference>
<protein>
    <submittedName>
        <fullName evidence="1">Uncharacterized protein</fullName>
    </submittedName>
</protein>
<evidence type="ECO:0000313" key="1">
    <source>
        <dbReference type="EMBL" id="MPN46083.1"/>
    </source>
</evidence>
<gene>
    <name evidence="1" type="ORF">SDC9_193663</name>
</gene>
<comment type="caution">
    <text evidence="1">The sequence shown here is derived from an EMBL/GenBank/DDBJ whole genome shotgun (WGS) entry which is preliminary data.</text>
</comment>
<dbReference type="AlphaFoldDB" id="A0A645IFD4"/>
<name>A0A645IFD4_9ZZZZ</name>
<proteinExistence type="predicted"/>
<accession>A0A645IFD4</accession>
<sequence length="77" mass="8038">MRQNGSFVIRRRLPLDKGNGIGGAGGQAIAQSVAIVVPQKLGLPVYHTDGSFMTGSSARAAAVALILIDLNNRSLHI</sequence>